<accession>A0A2M3ZP05</accession>
<name>A0A2M3ZP05_9DIPT</name>
<proteinExistence type="predicted"/>
<evidence type="ECO:0000256" key="1">
    <source>
        <dbReference type="SAM" id="SignalP"/>
    </source>
</evidence>
<sequence length="138" mass="15175">MNHAWGWCVLRSNGITWLLLLLLLHRFAVKVEESSSLSHTVHRVVVLCSVQSIVGERERITSLSPGARHAALDGKESSSAVLLCGTDLGCGGDAGSLKRIALRHRLCCKRRASVSRVWVSPCHLLCSCSFQEKGLDRR</sequence>
<protein>
    <submittedName>
        <fullName evidence="2">Putative secreted peptide</fullName>
    </submittedName>
</protein>
<dbReference type="AlphaFoldDB" id="A0A2M3ZP05"/>
<keyword evidence="1" id="KW-0732">Signal</keyword>
<feature type="chain" id="PRO_5014824407" evidence="1">
    <location>
        <begin position="31"/>
        <end position="138"/>
    </location>
</feature>
<reference evidence="2" key="1">
    <citation type="submission" date="2018-01" db="EMBL/GenBank/DDBJ databases">
        <title>An insight into the sialome of Amazonian anophelines.</title>
        <authorList>
            <person name="Ribeiro J.M."/>
            <person name="Scarpassa V."/>
            <person name="Calvo E."/>
        </authorList>
    </citation>
    <scope>NUCLEOTIDE SEQUENCE</scope>
    <source>
        <tissue evidence="2">Salivary glands</tissue>
    </source>
</reference>
<feature type="signal peptide" evidence="1">
    <location>
        <begin position="1"/>
        <end position="30"/>
    </location>
</feature>
<dbReference type="EMBL" id="GGFM01009471">
    <property type="protein sequence ID" value="MBW30222.1"/>
    <property type="molecule type" value="Transcribed_RNA"/>
</dbReference>
<evidence type="ECO:0000313" key="2">
    <source>
        <dbReference type="EMBL" id="MBW30222.1"/>
    </source>
</evidence>
<organism evidence="2">
    <name type="scientific">Anopheles braziliensis</name>
    <dbReference type="NCBI Taxonomy" id="58242"/>
    <lineage>
        <taxon>Eukaryota</taxon>
        <taxon>Metazoa</taxon>
        <taxon>Ecdysozoa</taxon>
        <taxon>Arthropoda</taxon>
        <taxon>Hexapoda</taxon>
        <taxon>Insecta</taxon>
        <taxon>Pterygota</taxon>
        <taxon>Neoptera</taxon>
        <taxon>Endopterygota</taxon>
        <taxon>Diptera</taxon>
        <taxon>Nematocera</taxon>
        <taxon>Culicoidea</taxon>
        <taxon>Culicidae</taxon>
        <taxon>Anophelinae</taxon>
        <taxon>Anopheles</taxon>
    </lineage>
</organism>